<dbReference type="InterPro" id="IPR012914">
    <property type="entry name" value="PucR_dom"/>
</dbReference>
<feature type="domain" description="Purine catabolism PurC-like" evidence="1">
    <location>
        <begin position="40"/>
        <end position="144"/>
    </location>
</feature>
<reference evidence="3 4" key="1">
    <citation type="submission" date="2019-03" db="EMBL/GenBank/DDBJ databases">
        <title>Genomics of glacier-inhabiting Cryobacterium strains.</title>
        <authorList>
            <person name="Liu Q."/>
            <person name="Xin Y.-H."/>
        </authorList>
    </citation>
    <scope>NUCLEOTIDE SEQUENCE [LARGE SCALE GENOMIC DNA]</scope>
    <source>
        <strain evidence="3 4">Hh8</strain>
    </source>
</reference>
<accession>A0ABY2I632</accession>
<dbReference type="EMBL" id="SOFD01000024">
    <property type="protein sequence ID" value="TFB77677.1"/>
    <property type="molecule type" value="Genomic_DNA"/>
</dbReference>
<organism evidence="3 4">
    <name type="scientific">Cryobacterium flavum</name>
    <dbReference type="NCBI Taxonomy" id="1424659"/>
    <lineage>
        <taxon>Bacteria</taxon>
        <taxon>Bacillati</taxon>
        <taxon>Actinomycetota</taxon>
        <taxon>Actinomycetes</taxon>
        <taxon>Micrococcales</taxon>
        <taxon>Microbacteriaceae</taxon>
        <taxon>Cryobacterium</taxon>
    </lineage>
</organism>
<sequence length="536" mass="57485">MPNYCHFLVRITNNCRLLRKNGSCLVISLTQLCEKLGNALRTVDGDPVARINLTGVHISELTDPTPYLEGGELLLTTGIPLAGEPDSLRDYVTRLASRGVLALGLGLGAGTDDVPAQLESACAGAGVTLLIVPASIPFMHISRTYWDLVGKTEQADLAASLTLQTSLTQAATRPEAVAAVVKVLSNALGGWAVYLPADGSAETYWPPEENRVLPQLREETARLGLAGTHSAATFPLDGMDVVEYSIIADRRTAGFLAVCAGRPLRKADRQLMLTGCMLLAVAAQREWQLTRANSVLGTTATTLALNGFVDAARLVAGDLIGSPLAERVRLLAIRGDNLEALTTSELADQVSAMLSGEPAMRLGDSIRRCRLRSMEDGVCYLILETRTDPDPAEESGNPVEAAVSRRRAQPVPFAAALSRPMPLSQLPGSADDLRRSCLLARVGQISTGPGLRDPRAVEWVARLTAYSRADLVATVKSYIRNQGQWEVAARELKLHRNSLRHRIGIAAKLLDADLDDPDVSANLWLELRRVGAGSAD</sequence>
<protein>
    <submittedName>
        <fullName evidence="3">PucR family transcriptional regulator</fullName>
    </submittedName>
</protein>
<proteinExistence type="predicted"/>
<name>A0ABY2I632_9MICO</name>
<dbReference type="Proteomes" id="UP000298252">
    <property type="component" value="Unassembled WGS sequence"/>
</dbReference>
<evidence type="ECO:0000313" key="3">
    <source>
        <dbReference type="EMBL" id="TFB77677.1"/>
    </source>
</evidence>
<gene>
    <name evidence="3" type="ORF">E3O21_08375</name>
</gene>
<dbReference type="Pfam" id="PF07905">
    <property type="entry name" value="PucR"/>
    <property type="match status" value="1"/>
</dbReference>
<dbReference type="PANTHER" id="PTHR33744">
    <property type="entry name" value="CARBOHYDRATE DIACID REGULATOR"/>
    <property type="match status" value="1"/>
</dbReference>
<dbReference type="InterPro" id="IPR025736">
    <property type="entry name" value="PucR_C-HTH_dom"/>
</dbReference>
<dbReference type="Pfam" id="PF13556">
    <property type="entry name" value="HTH_30"/>
    <property type="match status" value="1"/>
</dbReference>
<evidence type="ECO:0000259" key="1">
    <source>
        <dbReference type="Pfam" id="PF07905"/>
    </source>
</evidence>
<dbReference type="PANTHER" id="PTHR33744:SF1">
    <property type="entry name" value="DNA-BINDING TRANSCRIPTIONAL ACTIVATOR ADER"/>
    <property type="match status" value="1"/>
</dbReference>
<feature type="domain" description="PucR C-terminal helix-turn-helix" evidence="2">
    <location>
        <begin position="471"/>
        <end position="528"/>
    </location>
</feature>
<dbReference type="Gene3D" id="1.10.10.2840">
    <property type="entry name" value="PucR C-terminal helix-turn-helix domain"/>
    <property type="match status" value="1"/>
</dbReference>
<comment type="caution">
    <text evidence="3">The sequence shown here is derived from an EMBL/GenBank/DDBJ whole genome shotgun (WGS) entry which is preliminary data.</text>
</comment>
<evidence type="ECO:0000259" key="2">
    <source>
        <dbReference type="Pfam" id="PF13556"/>
    </source>
</evidence>
<dbReference type="InterPro" id="IPR042070">
    <property type="entry name" value="PucR_C-HTH_sf"/>
</dbReference>
<keyword evidence="4" id="KW-1185">Reference proteome</keyword>
<dbReference type="InterPro" id="IPR051448">
    <property type="entry name" value="CdaR-like_regulators"/>
</dbReference>
<evidence type="ECO:0000313" key="4">
    <source>
        <dbReference type="Proteomes" id="UP000298252"/>
    </source>
</evidence>